<evidence type="ECO:0000256" key="4">
    <source>
        <dbReference type="ARBA" id="ARBA00022801"/>
    </source>
</evidence>
<dbReference type="Gene3D" id="3.30.1640.30">
    <property type="match status" value="1"/>
</dbReference>
<evidence type="ECO:0000259" key="13">
    <source>
        <dbReference type="PROSITE" id="PS50240"/>
    </source>
</evidence>
<dbReference type="SMR" id="B4JRR9"/>
<dbReference type="eggNOG" id="KOG3627">
    <property type="taxonomic scope" value="Eukaryota"/>
</dbReference>
<evidence type="ECO:0000256" key="10">
    <source>
        <dbReference type="ARBA" id="ARBA00024195"/>
    </source>
</evidence>
<dbReference type="GO" id="GO:0005576">
    <property type="term" value="C:extracellular region"/>
    <property type="evidence" value="ECO:0007669"/>
    <property type="project" value="UniProtKB-SubCell"/>
</dbReference>
<keyword evidence="3" id="KW-0732">Signal</keyword>
<dbReference type="CDD" id="cd00190">
    <property type="entry name" value="Tryp_SPc"/>
    <property type="match status" value="1"/>
</dbReference>
<dbReference type="PRINTS" id="PR00722">
    <property type="entry name" value="CHYMOTRYPSIN"/>
</dbReference>
<organism evidence="15">
    <name type="scientific">Drosophila grimshawi</name>
    <name type="common">Hawaiian fruit fly</name>
    <name type="synonym">Idiomyia grimshawi</name>
    <dbReference type="NCBI Taxonomy" id="7222"/>
    <lineage>
        <taxon>Eukaryota</taxon>
        <taxon>Metazoa</taxon>
        <taxon>Ecdysozoa</taxon>
        <taxon>Arthropoda</taxon>
        <taxon>Hexapoda</taxon>
        <taxon>Insecta</taxon>
        <taxon>Pterygota</taxon>
        <taxon>Neoptera</taxon>
        <taxon>Endopterygota</taxon>
        <taxon>Diptera</taxon>
        <taxon>Brachycera</taxon>
        <taxon>Muscomorpha</taxon>
        <taxon>Ephydroidea</taxon>
        <taxon>Drosophilidae</taxon>
        <taxon>Drosophila</taxon>
        <taxon>Hawaiian Drosophila</taxon>
    </lineage>
</organism>
<dbReference type="AlphaFoldDB" id="B4JRR9"/>
<dbReference type="Pfam" id="PF00089">
    <property type="entry name" value="Trypsin"/>
    <property type="match status" value="1"/>
</dbReference>
<reference evidence="14 15" key="1">
    <citation type="journal article" date="2007" name="Nature">
        <title>Evolution of genes and genomes on the Drosophila phylogeny.</title>
        <authorList>
            <consortium name="Drosophila 12 Genomes Consortium"/>
            <person name="Clark A.G."/>
            <person name="Eisen M.B."/>
            <person name="Smith D.R."/>
            <person name="Bergman C.M."/>
            <person name="Oliver B."/>
            <person name="Markow T.A."/>
            <person name="Kaufman T.C."/>
            <person name="Kellis M."/>
            <person name="Gelbart W."/>
            <person name="Iyer V.N."/>
            <person name="Pollard D.A."/>
            <person name="Sackton T.B."/>
            <person name="Larracuente A.M."/>
            <person name="Singh N.D."/>
            <person name="Abad J.P."/>
            <person name="Abt D.N."/>
            <person name="Adryan B."/>
            <person name="Aguade M."/>
            <person name="Akashi H."/>
            <person name="Anderson W.W."/>
            <person name="Aquadro C.F."/>
            <person name="Ardell D.H."/>
            <person name="Arguello R."/>
            <person name="Artieri C.G."/>
            <person name="Barbash D.A."/>
            <person name="Barker D."/>
            <person name="Barsanti P."/>
            <person name="Batterham P."/>
            <person name="Batzoglou S."/>
            <person name="Begun D."/>
            <person name="Bhutkar A."/>
            <person name="Blanco E."/>
            <person name="Bosak S.A."/>
            <person name="Bradley R.K."/>
            <person name="Brand A.D."/>
            <person name="Brent M.R."/>
            <person name="Brooks A.N."/>
            <person name="Brown R.H."/>
            <person name="Butlin R.K."/>
            <person name="Caggese C."/>
            <person name="Calvi B.R."/>
            <person name="Bernardo de Carvalho A."/>
            <person name="Caspi A."/>
            <person name="Castrezana S."/>
            <person name="Celniker S.E."/>
            <person name="Chang J.L."/>
            <person name="Chapple C."/>
            <person name="Chatterji S."/>
            <person name="Chinwalla A."/>
            <person name="Civetta A."/>
            <person name="Clifton S.W."/>
            <person name="Comeron J.M."/>
            <person name="Costello J.C."/>
            <person name="Coyne J.A."/>
            <person name="Daub J."/>
            <person name="David R.G."/>
            <person name="Delcher A.L."/>
            <person name="Delehaunty K."/>
            <person name="Do C.B."/>
            <person name="Ebling H."/>
            <person name="Edwards K."/>
            <person name="Eickbush T."/>
            <person name="Evans J.D."/>
            <person name="Filipski A."/>
            <person name="Findeiss S."/>
            <person name="Freyhult E."/>
            <person name="Fulton L."/>
            <person name="Fulton R."/>
            <person name="Garcia A.C."/>
            <person name="Gardiner A."/>
            <person name="Garfield D.A."/>
            <person name="Garvin B.E."/>
            <person name="Gibson G."/>
            <person name="Gilbert D."/>
            <person name="Gnerre S."/>
            <person name="Godfrey J."/>
            <person name="Good R."/>
            <person name="Gotea V."/>
            <person name="Gravely B."/>
            <person name="Greenberg A.J."/>
            <person name="Griffiths-Jones S."/>
            <person name="Gross S."/>
            <person name="Guigo R."/>
            <person name="Gustafson E.A."/>
            <person name="Haerty W."/>
            <person name="Hahn M.W."/>
            <person name="Halligan D.L."/>
            <person name="Halpern A.L."/>
            <person name="Halter G.M."/>
            <person name="Han M.V."/>
            <person name="Heger A."/>
            <person name="Hillier L."/>
            <person name="Hinrichs A.S."/>
            <person name="Holmes I."/>
            <person name="Hoskins R.A."/>
            <person name="Hubisz M.J."/>
            <person name="Hultmark D."/>
            <person name="Huntley M.A."/>
            <person name="Jaffe D.B."/>
            <person name="Jagadeeshan S."/>
            <person name="Jeck W.R."/>
            <person name="Johnson J."/>
            <person name="Jones C.D."/>
            <person name="Jordan W.C."/>
            <person name="Karpen G.H."/>
            <person name="Kataoka E."/>
            <person name="Keightley P.D."/>
            <person name="Kheradpour P."/>
            <person name="Kirkness E.F."/>
            <person name="Koerich L.B."/>
            <person name="Kristiansen K."/>
            <person name="Kudrna D."/>
            <person name="Kulathinal R.J."/>
            <person name="Kumar S."/>
            <person name="Kwok R."/>
            <person name="Lander E."/>
            <person name="Langley C.H."/>
            <person name="Lapoint R."/>
            <person name="Lazzaro B.P."/>
            <person name="Lee S.J."/>
            <person name="Levesque L."/>
            <person name="Li R."/>
            <person name="Lin C.F."/>
            <person name="Lin M.F."/>
            <person name="Lindblad-Toh K."/>
            <person name="Llopart A."/>
            <person name="Long M."/>
            <person name="Low L."/>
            <person name="Lozovsky E."/>
            <person name="Lu J."/>
            <person name="Luo M."/>
            <person name="Machado C.A."/>
            <person name="Makalowski W."/>
            <person name="Marzo M."/>
            <person name="Matsuda M."/>
            <person name="Matzkin L."/>
            <person name="McAllister B."/>
            <person name="McBride C.S."/>
            <person name="McKernan B."/>
            <person name="McKernan K."/>
            <person name="Mendez-Lago M."/>
            <person name="Minx P."/>
            <person name="Mollenhauer M.U."/>
            <person name="Montooth K."/>
            <person name="Mount S.M."/>
            <person name="Mu X."/>
            <person name="Myers E."/>
            <person name="Negre B."/>
            <person name="Newfeld S."/>
            <person name="Nielsen R."/>
            <person name="Noor M.A."/>
            <person name="O'Grady P."/>
            <person name="Pachter L."/>
            <person name="Papaceit M."/>
            <person name="Parisi M.J."/>
            <person name="Parisi M."/>
            <person name="Parts L."/>
            <person name="Pedersen J.S."/>
            <person name="Pesole G."/>
            <person name="Phillippy A.M."/>
            <person name="Ponting C.P."/>
            <person name="Pop M."/>
            <person name="Porcelli D."/>
            <person name="Powell J.R."/>
            <person name="Prohaska S."/>
            <person name="Pruitt K."/>
            <person name="Puig M."/>
            <person name="Quesneville H."/>
            <person name="Ram K.R."/>
            <person name="Rand D."/>
            <person name="Rasmussen M.D."/>
            <person name="Reed L.K."/>
            <person name="Reenan R."/>
            <person name="Reily A."/>
            <person name="Remington K.A."/>
            <person name="Rieger T.T."/>
            <person name="Ritchie M.G."/>
            <person name="Robin C."/>
            <person name="Rogers Y.H."/>
            <person name="Rohde C."/>
            <person name="Rozas J."/>
            <person name="Rubenfield M.J."/>
            <person name="Ruiz A."/>
            <person name="Russo S."/>
            <person name="Salzberg S.L."/>
            <person name="Sanchez-Gracia A."/>
            <person name="Saranga D.J."/>
            <person name="Sato H."/>
            <person name="Schaeffer S.W."/>
            <person name="Schatz M.C."/>
            <person name="Schlenke T."/>
            <person name="Schwartz R."/>
            <person name="Segarra C."/>
            <person name="Singh R.S."/>
            <person name="Sirot L."/>
            <person name="Sirota M."/>
            <person name="Sisneros N.B."/>
            <person name="Smith C.D."/>
            <person name="Smith T.F."/>
            <person name="Spieth J."/>
            <person name="Stage D.E."/>
            <person name="Stark A."/>
            <person name="Stephan W."/>
            <person name="Strausberg R.L."/>
            <person name="Strempel S."/>
            <person name="Sturgill D."/>
            <person name="Sutton G."/>
            <person name="Sutton G.G."/>
            <person name="Tao W."/>
            <person name="Teichmann S."/>
            <person name="Tobari Y.N."/>
            <person name="Tomimura Y."/>
            <person name="Tsolas J.M."/>
            <person name="Valente V.L."/>
            <person name="Venter E."/>
            <person name="Venter J.C."/>
            <person name="Vicario S."/>
            <person name="Vieira F.G."/>
            <person name="Vilella A.J."/>
            <person name="Villasante A."/>
            <person name="Walenz B."/>
            <person name="Wang J."/>
            <person name="Wasserman M."/>
            <person name="Watts T."/>
            <person name="Wilson D."/>
            <person name="Wilson R.K."/>
            <person name="Wing R.A."/>
            <person name="Wolfner M.F."/>
            <person name="Wong A."/>
            <person name="Wong G.K."/>
            <person name="Wu C.I."/>
            <person name="Wu G."/>
            <person name="Yamamoto D."/>
            <person name="Yang H.P."/>
            <person name="Yang S.P."/>
            <person name="Yorke J.A."/>
            <person name="Yoshida K."/>
            <person name="Zdobnov E."/>
            <person name="Zhang P."/>
            <person name="Zhang Y."/>
            <person name="Zimin A.V."/>
            <person name="Baldwin J."/>
            <person name="Abdouelleil A."/>
            <person name="Abdulkadir J."/>
            <person name="Abebe A."/>
            <person name="Abera B."/>
            <person name="Abreu J."/>
            <person name="Acer S.C."/>
            <person name="Aftuck L."/>
            <person name="Alexander A."/>
            <person name="An P."/>
            <person name="Anderson E."/>
            <person name="Anderson S."/>
            <person name="Arachi H."/>
            <person name="Azer M."/>
            <person name="Bachantsang P."/>
            <person name="Barry A."/>
            <person name="Bayul T."/>
            <person name="Berlin A."/>
            <person name="Bessette D."/>
            <person name="Bloom T."/>
            <person name="Blye J."/>
            <person name="Boguslavskiy L."/>
            <person name="Bonnet C."/>
            <person name="Boukhgalter B."/>
            <person name="Bourzgui I."/>
            <person name="Brown A."/>
            <person name="Cahill P."/>
            <person name="Channer S."/>
            <person name="Cheshatsang Y."/>
            <person name="Chuda L."/>
            <person name="Citroen M."/>
            <person name="Collymore A."/>
            <person name="Cooke P."/>
            <person name="Costello M."/>
            <person name="D'Aco K."/>
            <person name="Daza R."/>
            <person name="De Haan G."/>
            <person name="DeGray S."/>
            <person name="DeMaso C."/>
            <person name="Dhargay N."/>
            <person name="Dooley K."/>
            <person name="Dooley E."/>
            <person name="Doricent M."/>
            <person name="Dorje P."/>
            <person name="Dorjee K."/>
            <person name="Dupes A."/>
            <person name="Elong R."/>
            <person name="Falk J."/>
            <person name="Farina A."/>
            <person name="Faro S."/>
            <person name="Ferguson D."/>
            <person name="Fisher S."/>
            <person name="Foley C.D."/>
            <person name="Franke A."/>
            <person name="Friedrich D."/>
            <person name="Gadbois L."/>
            <person name="Gearin G."/>
            <person name="Gearin C.R."/>
            <person name="Giannoukos G."/>
            <person name="Goode T."/>
            <person name="Graham J."/>
            <person name="Grandbois E."/>
            <person name="Grewal S."/>
            <person name="Gyaltsen K."/>
            <person name="Hafez N."/>
            <person name="Hagos B."/>
            <person name="Hall J."/>
            <person name="Henson C."/>
            <person name="Hollinger A."/>
            <person name="Honan T."/>
            <person name="Huard M.D."/>
            <person name="Hughes L."/>
            <person name="Hurhula B."/>
            <person name="Husby M.E."/>
            <person name="Kamat A."/>
            <person name="Kanga B."/>
            <person name="Kashin S."/>
            <person name="Khazanovich D."/>
            <person name="Kisner P."/>
            <person name="Lance K."/>
            <person name="Lara M."/>
            <person name="Lee W."/>
            <person name="Lennon N."/>
            <person name="Letendre F."/>
            <person name="LeVine R."/>
            <person name="Lipovsky A."/>
            <person name="Liu X."/>
            <person name="Liu J."/>
            <person name="Liu S."/>
            <person name="Lokyitsang T."/>
            <person name="Lokyitsang Y."/>
            <person name="Lubonja R."/>
            <person name="Lui A."/>
            <person name="MacDonald P."/>
            <person name="Magnisalis V."/>
            <person name="Maru K."/>
            <person name="Matthews C."/>
            <person name="McCusker W."/>
            <person name="McDonough S."/>
            <person name="Mehta T."/>
            <person name="Meldrim J."/>
            <person name="Meneus L."/>
            <person name="Mihai O."/>
            <person name="Mihalev A."/>
            <person name="Mihova T."/>
            <person name="Mittelman R."/>
            <person name="Mlenga V."/>
            <person name="Montmayeur A."/>
            <person name="Mulrain L."/>
            <person name="Navidi A."/>
            <person name="Naylor J."/>
            <person name="Negash T."/>
            <person name="Nguyen T."/>
            <person name="Nguyen N."/>
            <person name="Nicol R."/>
            <person name="Norbu C."/>
            <person name="Norbu N."/>
            <person name="Novod N."/>
            <person name="O'Neill B."/>
            <person name="Osman S."/>
            <person name="Markiewicz E."/>
            <person name="Oyono O.L."/>
            <person name="Patti C."/>
            <person name="Phunkhang P."/>
            <person name="Pierre F."/>
            <person name="Priest M."/>
            <person name="Raghuraman S."/>
            <person name="Rege F."/>
            <person name="Reyes R."/>
            <person name="Rise C."/>
            <person name="Rogov P."/>
            <person name="Ross K."/>
            <person name="Ryan E."/>
            <person name="Settipalli S."/>
            <person name="Shea T."/>
            <person name="Sherpa N."/>
            <person name="Shi L."/>
            <person name="Shih D."/>
            <person name="Sparrow T."/>
            <person name="Spaulding J."/>
            <person name="Stalker J."/>
            <person name="Stange-Thomann N."/>
            <person name="Stavropoulos S."/>
            <person name="Stone C."/>
            <person name="Strader C."/>
            <person name="Tesfaye S."/>
            <person name="Thomson T."/>
            <person name="Thoulutsang Y."/>
            <person name="Thoulutsang D."/>
            <person name="Topham K."/>
            <person name="Topping I."/>
            <person name="Tsamla T."/>
            <person name="Vassiliev H."/>
            <person name="Vo A."/>
            <person name="Wangchuk T."/>
            <person name="Wangdi T."/>
            <person name="Weiand M."/>
            <person name="Wilkinson J."/>
            <person name="Wilson A."/>
            <person name="Yadav S."/>
            <person name="Young G."/>
            <person name="Yu Q."/>
            <person name="Zembek L."/>
            <person name="Zhong D."/>
            <person name="Zimmer A."/>
            <person name="Zwirko Z."/>
            <person name="Jaffe D.B."/>
            <person name="Alvarez P."/>
            <person name="Brockman W."/>
            <person name="Butler J."/>
            <person name="Chin C."/>
            <person name="Gnerre S."/>
            <person name="Grabherr M."/>
            <person name="Kleber M."/>
            <person name="Mauceli E."/>
            <person name="MacCallum I."/>
        </authorList>
    </citation>
    <scope>NUCLEOTIDE SEQUENCE [LARGE SCALE GENOMIC DNA]</scope>
    <source>
        <strain evidence="15">Tucson 15287-2541.00</strain>
    </source>
</reference>
<dbReference type="OMA" id="NICVAND"/>
<evidence type="ECO:0000313" key="14">
    <source>
        <dbReference type="EMBL" id="EDV94459.1"/>
    </source>
</evidence>
<dbReference type="EMBL" id="CH916373">
    <property type="protein sequence ID" value="EDV94459.1"/>
    <property type="molecule type" value="Genomic_DNA"/>
</dbReference>
<dbReference type="PANTHER" id="PTHR24256">
    <property type="entry name" value="TRYPTASE-RELATED"/>
    <property type="match status" value="1"/>
</dbReference>
<dbReference type="InterPro" id="IPR009003">
    <property type="entry name" value="Peptidase_S1_PA"/>
</dbReference>
<dbReference type="InterPro" id="IPR051487">
    <property type="entry name" value="Ser/Thr_Proteases_Immune/Dev"/>
</dbReference>
<feature type="domain" description="Peptidase S1" evidence="13">
    <location>
        <begin position="120"/>
        <end position="370"/>
    </location>
</feature>
<accession>B4JRR9</accession>
<keyword evidence="8" id="KW-1015">Disulfide bond</keyword>
<evidence type="ECO:0000256" key="3">
    <source>
        <dbReference type="ARBA" id="ARBA00022729"/>
    </source>
</evidence>
<dbReference type="SMART" id="SM00020">
    <property type="entry name" value="Tryp_SPc"/>
    <property type="match status" value="1"/>
</dbReference>
<dbReference type="InterPro" id="IPR038565">
    <property type="entry name" value="CLIP_sf"/>
</dbReference>
<dbReference type="GO" id="GO:0051604">
    <property type="term" value="P:protein maturation"/>
    <property type="evidence" value="ECO:0007669"/>
    <property type="project" value="UniProtKB-ARBA"/>
</dbReference>
<keyword evidence="1 11" id="KW-0645">Protease</keyword>
<feature type="region of interest" description="Disordered" evidence="12">
    <location>
        <begin position="73"/>
        <end position="92"/>
    </location>
</feature>
<keyword evidence="5 11" id="KW-0720">Serine protease</keyword>
<dbReference type="GO" id="GO:0004252">
    <property type="term" value="F:serine-type endopeptidase activity"/>
    <property type="evidence" value="ECO:0007669"/>
    <property type="project" value="UniProtKB-UniRule"/>
</dbReference>
<evidence type="ECO:0000313" key="15">
    <source>
        <dbReference type="Proteomes" id="UP000001070"/>
    </source>
</evidence>
<evidence type="ECO:0000256" key="6">
    <source>
        <dbReference type="ARBA" id="ARBA00022837"/>
    </source>
</evidence>
<dbReference type="Proteomes" id="UP000001070">
    <property type="component" value="Unassembled WGS sequence"/>
</dbReference>
<dbReference type="FunFam" id="2.40.10.10:FF:000078">
    <property type="entry name" value="Serine protease H137"/>
    <property type="match status" value="1"/>
</dbReference>
<keyword evidence="15" id="KW-1185">Reference proteome</keyword>
<dbReference type="InterPro" id="IPR022700">
    <property type="entry name" value="CLIP"/>
</dbReference>
<comment type="subcellular location">
    <subcellularLocation>
        <location evidence="11">Secreted</location>
    </subcellularLocation>
</comment>
<dbReference type="PROSITE" id="PS50240">
    <property type="entry name" value="TRYPSIN_DOM"/>
    <property type="match status" value="1"/>
</dbReference>
<dbReference type="InterPro" id="IPR043504">
    <property type="entry name" value="Peptidase_S1_PA_chymotrypsin"/>
</dbReference>
<keyword evidence="11" id="KW-0964">Secreted</keyword>
<keyword evidence="4 11" id="KW-0378">Hydrolase</keyword>
<dbReference type="InterPro" id="IPR018114">
    <property type="entry name" value="TRYPSIN_HIS"/>
</dbReference>
<name>B4JRR9_DROGR</name>
<evidence type="ECO:0000256" key="7">
    <source>
        <dbReference type="ARBA" id="ARBA00023145"/>
    </source>
</evidence>
<keyword evidence="2" id="KW-0479">Metal-binding</keyword>
<sequence length="370" mass="41248">MTLDNSCYTPTGGNGFCVPSQQCKFVKDLQSTYGRNVPRIIVNQLRQMACIGSQQSIFYLCCPSNAVIKAHSDGNAKSETQNKSTVDTRQSSADLKRIDPSGMKLLNSVTECGKKTNTKLSGGDETRIGEFPWLVLLKYETSGRPFLCGGSLITDRFVLTAAHCVNQARKLIGVRMGDHDLNKEEDCQVLGGRRRVCLPPYEEYGIESIRSHPNYQSINNDIALIKLDRPVNFKWHIKPICLPIDKNSQHITYDQSFYISGWGRTEEKIESSVLLKALVTRADLDVCRTFYRNAPVSENHICAVGESDKQTCAGDSGGPLFFRNPFKETVRYVQYGIVSHGGSLCGARENQPGVFASVLEQLPWITQNLY</sequence>
<comment type="similarity">
    <text evidence="10 11">Belongs to the peptidase S1 family. CLIP subfamily.</text>
</comment>
<dbReference type="InterPro" id="IPR001254">
    <property type="entry name" value="Trypsin_dom"/>
</dbReference>
<proteinExistence type="inferred from homology"/>
<dbReference type="Gene3D" id="2.40.10.10">
    <property type="entry name" value="Trypsin-like serine proteases"/>
    <property type="match status" value="2"/>
</dbReference>
<evidence type="ECO:0000256" key="1">
    <source>
        <dbReference type="ARBA" id="ARBA00022670"/>
    </source>
</evidence>
<dbReference type="OrthoDB" id="547031at2759"/>
<protein>
    <recommendedName>
        <fullName evidence="11">CLIP domain-containing serine protease</fullName>
        <ecNumber evidence="11">3.4.21.-</ecNumber>
    </recommendedName>
</protein>
<comment type="domain">
    <text evidence="11">The clip domain consists of 35-55 residues which are 'knitted' together usually by 3 conserved disulfide bonds forming a clip-like compact structure.</text>
</comment>
<gene>
    <name evidence="14" type="primary">Dgri\GH19627</name>
    <name evidence="14" type="ORF">Dgri_GH19627</name>
</gene>
<dbReference type="GO" id="GO:0006508">
    <property type="term" value="P:proteolysis"/>
    <property type="evidence" value="ECO:0007669"/>
    <property type="project" value="UniProtKB-KW"/>
</dbReference>
<feature type="compositionally biased region" description="Polar residues" evidence="12">
    <location>
        <begin position="77"/>
        <end position="92"/>
    </location>
</feature>
<dbReference type="EC" id="3.4.21.-" evidence="11"/>
<dbReference type="FunFam" id="2.40.10.10:FF:000028">
    <property type="entry name" value="Serine protease easter"/>
    <property type="match status" value="1"/>
</dbReference>
<evidence type="ECO:0000256" key="9">
    <source>
        <dbReference type="ARBA" id="ARBA00023180"/>
    </source>
</evidence>
<evidence type="ECO:0000256" key="11">
    <source>
        <dbReference type="RuleBase" id="RU366078"/>
    </source>
</evidence>
<keyword evidence="6" id="KW-0106">Calcium</keyword>
<evidence type="ECO:0000256" key="12">
    <source>
        <dbReference type="SAM" id="MobiDB-lite"/>
    </source>
</evidence>
<dbReference type="InParanoid" id="B4JRR9"/>
<dbReference type="HOGENOM" id="CLU_006842_0_3_1"/>
<keyword evidence="9" id="KW-0325">Glycoprotein</keyword>
<dbReference type="SMART" id="SM00680">
    <property type="entry name" value="CLIP"/>
    <property type="match status" value="1"/>
</dbReference>
<dbReference type="STRING" id="7222.B4JRR9"/>
<keyword evidence="7" id="KW-0865">Zymogen</keyword>
<evidence type="ECO:0000256" key="5">
    <source>
        <dbReference type="ARBA" id="ARBA00022825"/>
    </source>
</evidence>
<evidence type="ECO:0000256" key="2">
    <source>
        <dbReference type="ARBA" id="ARBA00022723"/>
    </source>
</evidence>
<dbReference type="PROSITE" id="PS00134">
    <property type="entry name" value="TRYPSIN_HIS"/>
    <property type="match status" value="1"/>
</dbReference>
<dbReference type="Pfam" id="PF12032">
    <property type="entry name" value="CLIP"/>
    <property type="match status" value="1"/>
</dbReference>
<dbReference type="PhylomeDB" id="B4JRR9"/>
<evidence type="ECO:0000256" key="8">
    <source>
        <dbReference type="ARBA" id="ARBA00023157"/>
    </source>
</evidence>
<dbReference type="MEROPS" id="S01.A64"/>
<dbReference type="InterPro" id="IPR001314">
    <property type="entry name" value="Peptidase_S1A"/>
</dbReference>
<dbReference type="GO" id="GO:0046872">
    <property type="term" value="F:metal ion binding"/>
    <property type="evidence" value="ECO:0007669"/>
    <property type="project" value="UniProtKB-KW"/>
</dbReference>
<dbReference type="SUPFAM" id="SSF50494">
    <property type="entry name" value="Trypsin-like serine proteases"/>
    <property type="match status" value="1"/>
</dbReference>